<dbReference type="InterPro" id="IPR012338">
    <property type="entry name" value="Beta-lactam/transpept-like"/>
</dbReference>
<dbReference type="InterPro" id="IPR001967">
    <property type="entry name" value="Peptidase_S11_N"/>
</dbReference>
<dbReference type="Gene3D" id="3.40.710.10">
    <property type="entry name" value="DD-peptidase/beta-lactamase superfamily"/>
    <property type="match status" value="1"/>
</dbReference>
<gene>
    <name evidence="13" type="ORF">QP433_07760</name>
</gene>
<keyword evidence="5" id="KW-0573">Peptidoglycan synthesis</keyword>
<evidence type="ECO:0000256" key="4">
    <source>
        <dbReference type="ARBA" id="ARBA00022960"/>
    </source>
</evidence>
<keyword evidence="6" id="KW-0961">Cell wall biogenesis/degradation</keyword>
<dbReference type="SUPFAM" id="SSF56601">
    <property type="entry name" value="beta-lactamase/transpeptidase-like"/>
    <property type="match status" value="1"/>
</dbReference>
<dbReference type="Proteomes" id="UP001229251">
    <property type="component" value="Unassembled WGS sequence"/>
</dbReference>
<evidence type="ECO:0000256" key="6">
    <source>
        <dbReference type="ARBA" id="ARBA00023316"/>
    </source>
</evidence>
<keyword evidence="4" id="KW-0133">Cell shape</keyword>
<feature type="compositionally biased region" description="Basic and acidic residues" evidence="10">
    <location>
        <begin position="388"/>
        <end position="400"/>
    </location>
</feature>
<feature type="compositionally biased region" description="Polar residues" evidence="10">
    <location>
        <begin position="378"/>
        <end position="387"/>
    </location>
</feature>
<evidence type="ECO:0000256" key="11">
    <source>
        <dbReference type="SAM" id="SignalP"/>
    </source>
</evidence>
<dbReference type="GO" id="GO:0071555">
    <property type="term" value="P:cell wall organization"/>
    <property type="evidence" value="ECO:0007669"/>
    <property type="project" value="UniProtKB-KW"/>
</dbReference>
<name>A0AAJ1Q6W3_9LACT</name>
<evidence type="ECO:0000256" key="10">
    <source>
        <dbReference type="SAM" id="MobiDB-lite"/>
    </source>
</evidence>
<sequence length="415" mass="46380">MLKLPKLTRKLVIHLSLCCLAGSLITLPNQINAQVNQLSKTPHFSWSKEQFQNIDPIVMPDNYPNDLLEKFDQELEARSYAVIDEETHHILAQKEGNIPYPIASMSKVISTYLVFKAIKGGRLSMDEEIQAPEEITSVLSDDPELSSTGLVGGVSYSVKDLLHGVIMKSGNDATSVLMWHIYGSEQEGTQAIIDQLKEWGMRDFAFYTVSGLPNSLVPESWRLTGSDKTNENVMSAQDVALMAQYTVEEFPEILEISQKQQYVFKEGTDYEQIFYTTNKLLPGQEYGREGITGLKSGSTDAAGLNFVATGQENGRKIIAVSMGNMMREDGSFSSPYQEIYTLLDALAQYPDLYKNDQLPSNKHLSLADQEALEASIQGSLDQANPNKANKEKSTNNYTNHRDNAITNFFKKIFPF</sequence>
<dbReference type="GO" id="GO:0009002">
    <property type="term" value="F:serine-type D-Ala-D-Ala carboxypeptidase activity"/>
    <property type="evidence" value="ECO:0007669"/>
    <property type="project" value="InterPro"/>
</dbReference>
<dbReference type="GO" id="GO:0006508">
    <property type="term" value="P:proteolysis"/>
    <property type="evidence" value="ECO:0007669"/>
    <property type="project" value="InterPro"/>
</dbReference>
<dbReference type="EMBL" id="JASOOE010000016">
    <property type="protein sequence ID" value="MDK7187874.1"/>
    <property type="molecule type" value="Genomic_DNA"/>
</dbReference>
<comment type="caution">
    <text evidence="13">The sequence shown here is derived from an EMBL/GenBank/DDBJ whole genome shotgun (WGS) entry which is preliminary data.</text>
</comment>
<comment type="similarity">
    <text evidence="1 9">Belongs to the peptidase S11 family.</text>
</comment>
<evidence type="ECO:0000259" key="12">
    <source>
        <dbReference type="Pfam" id="PF00768"/>
    </source>
</evidence>
<evidence type="ECO:0000256" key="3">
    <source>
        <dbReference type="ARBA" id="ARBA00022801"/>
    </source>
</evidence>
<dbReference type="PRINTS" id="PR00725">
    <property type="entry name" value="DADACBPTASE1"/>
</dbReference>
<feature type="signal peptide" evidence="11">
    <location>
        <begin position="1"/>
        <end position="21"/>
    </location>
</feature>
<feature type="region of interest" description="Disordered" evidence="10">
    <location>
        <begin position="378"/>
        <end position="400"/>
    </location>
</feature>
<evidence type="ECO:0000313" key="13">
    <source>
        <dbReference type="EMBL" id="MDK7187874.1"/>
    </source>
</evidence>
<protein>
    <submittedName>
        <fullName evidence="13">Serine hydrolase</fullName>
    </submittedName>
</protein>
<keyword evidence="3 13" id="KW-0378">Hydrolase</keyword>
<dbReference type="PANTHER" id="PTHR21581">
    <property type="entry name" value="D-ALANYL-D-ALANINE CARBOXYPEPTIDASE"/>
    <property type="match status" value="1"/>
</dbReference>
<evidence type="ECO:0000256" key="9">
    <source>
        <dbReference type="RuleBase" id="RU004016"/>
    </source>
</evidence>
<dbReference type="Pfam" id="PF00768">
    <property type="entry name" value="Peptidase_S11"/>
    <property type="match status" value="1"/>
</dbReference>
<feature type="active site" evidence="7">
    <location>
        <position position="169"/>
    </location>
</feature>
<dbReference type="AlphaFoldDB" id="A0AAJ1Q6W3"/>
<feature type="active site" description="Acyl-ester intermediate" evidence="7">
    <location>
        <position position="104"/>
    </location>
</feature>
<dbReference type="PANTHER" id="PTHR21581:SF11">
    <property type="entry name" value="D-ALANYL-D-ALANINE CARBOXYPEPTIDASE DACA"/>
    <property type="match status" value="1"/>
</dbReference>
<evidence type="ECO:0000256" key="1">
    <source>
        <dbReference type="ARBA" id="ARBA00007164"/>
    </source>
</evidence>
<dbReference type="GO" id="GO:0009252">
    <property type="term" value="P:peptidoglycan biosynthetic process"/>
    <property type="evidence" value="ECO:0007669"/>
    <property type="project" value="UniProtKB-KW"/>
</dbReference>
<organism evidence="13 14">
    <name type="scientific">Facklamia hominis</name>
    <dbReference type="NCBI Taxonomy" id="178214"/>
    <lineage>
        <taxon>Bacteria</taxon>
        <taxon>Bacillati</taxon>
        <taxon>Bacillota</taxon>
        <taxon>Bacilli</taxon>
        <taxon>Lactobacillales</taxon>
        <taxon>Aerococcaceae</taxon>
        <taxon>Facklamia</taxon>
    </lineage>
</organism>
<evidence type="ECO:0000313" key="14">
    <source>
        <dbReference type="Proteomes" id="UP001229251"/>
    </source>
</evidence>
<feature type="binding site" evidence="8">
    <location>
        <position position="295"/>
    </location>
    <ligand>
        <name>substrate</name>
    </ligand>
</feature>
<evidence type="ECO:0000256" key="5">
    <source>
        <dbReference type="ARBA" id="ARBA00022984"/>
    </source>
</evidence>
<evidence type="ECO:0000256" key="8">
    <source>
        <dbReference type="PIRSR" id="PIRSR618044-2"/>
    </source>
</evidence>
<feature type="domain" description="Peptidase S11 D-alanyl-D-alanine carboxypeptidase A N-terminal" evidence="12">
    <location>
        <begin position="73"/>
        <end position="324"/>
    </location>
</feature>
<feature type="chain" id="PRO_5042617168" evidence="11">
    <location>
        <begin position="22"/>
        <end position="415"/>
    </location>
</feature>
<accession>A0AAJ1Q6W3</accession>
<dbReference type="GO" id="GO:0008360">
    <property type="term" value="P:regulation of cell shape"/>
    <property type="evidence" value="ECO:0007669"/>
    <property type="project" value="UniProtKB-KW"/>
</dbReference>
<keyword evidence="2 11" id="KW-0732">Signal</keyword>
<feature type="active site" description="Proton acceptor" evidence="7">
    <location>
        <position position="107"/>
    </location>
</feature>
<evidence type="ECO:0000256" key="7">
    <source>
        <dbReference type="PIRSR" id="PIRSR618044-1"/>
    </source>
</evidence>
<evidence type="ECO:0000256" key="2">
    <source>
        <dbReference type="ARBA" id="ARBA00022729"/>
    </source>
</evidence>
<dbReference type="InterPro" id="IPR018044">
    <property type="entry name" value="Peptidase_S11"/>
</dbReference>
<dbReference type="RefSeq" id="WP_285066308.1">
    <property type="nucleotide sequence ID" value="NZ_JASOOE010000016.1"/>
</dbReference>
<reference evidence="13" key="1">
    <citation type="submission" date="2023-05" db="EMBL/GenBank/DDBJ databases">
        <title>Cataloging the Phylogenetic Diversity of Human Bladder Bacteria.</title>
        <authorList>
            <person name="Du J."/>
        </authorList>
    </citation>
    <scope>NUCLEOTIDE SEQUENCE</scope>
    <source>
        <strain evidence="13">UMB1231</strain>
    </source>
</reference>
<proteinExistence type="inferred from homology"/>